<evidence type="ECO:0000313" key="3">
    <source>
        <dbReference type="Proteomes" id="UP000320762"/>
    </source>
</evidence>
<accession>A0A550BZA6</accession>
<dbReference type="PANTHER" id="PTHR38248:SF2">
    <property type="entry name" value="FUNK1 11"/>
    <property type="match status" value="1"/>
</dbReference>
<organism evidence="2 3">
    <name type="scientific">Schizophyllum amplum</name>
    <dbReference type="NCBI Taxonomy" id="97359"/>
    <lineage>
        <taxon>Eukaryota</taxon>
        <taxon>Fungi</taxon>
        <taxon>Dikarya</taxon>
        <taxon>Basidiomycota</taxon>
        <taxon>Agaricomycotina</taxon>
        <taxon>Agaricomycetes</taxon>
        <taxon>Agaricomycetidae</taxon>
        <taxon>Agaricales</taxon>
        <taxon>Schizophyllaceae</taxon>
        <taxon>Schizophyllum</taxon>
    </lineage>
</organism>
<name>A0A550BZA6_9AGAR</name>
<dbReference type="PANTHER" id="PTHR38248">
    <property type="entry name" value="FUNK1 6"/>
    <property type="match status" value="1"/>
</dbReference>
<dbReference type="InterPro" id="IPR011009">
    <property type="entry name" value="Kinase-like_dom_sf"/>
</dbReference>
<dbReference type="Pfam" id="PF17667">
    <property type="entry name" value="Pkinase_fungal"/>
    <property type="match status" value="1"/>
</dbReference>
<sequence length="293" mass="34382">MPRVVGKKEWAEYNTKTIREALGLSLRKRRLVENDESSDVPMFRVLRALTTDHLKPLHELDGKDFIVAWFECQEVHYLNWLNKVQHKDPSLSNLMYRIRPDGSICAVLNDWDLAVDASSPQTHTGFEVTGTVPFMAIDLLTDTAIQGQTRHLYRHDLESFIWILVWVVYCYDGGRKLDDTRMNPDLKAWNTGRYVACRKEKRDFAMQRPEPPTSTTSWKPEYRRMMKNLLYGVFEADACREFTRQRVIRGREVEREEVDEPERAWKEHWENVLDTIKDESGLEDLQALIPSHA</sequence>
<dbReference type="AlphaFoldDB" id="A0A550BZA6"/>
<protein>
    <recommendedName>
        <fullName evidence="1">Fungal-type protein kinase domain-containing protein</fullName>
    </recommendedName>
</protein>
<keyword evidence="3" id="KW-1185">Reference proteome</keyword>
<dbReference type="Gene3D" id="1.10.510.10">
    <property type="entry name" value="Transferase(Phosphotransferase) domain 1"/>
    <property type="match status" value="1"/>
</dbReference>
<reference evidence="2 3" key="1">
    <citation type="journal article" date="2019" name="New Phytol.">
        <title>Comparative genomics reveals unique wood-decay strategies and fruiting body development in the Schizophyllaceae.</title>
        <authorList>
            <person name="Almasi E."/>
            <person name="Sahu N."/>
            <person name="Krizsan K."/>
            <person name="Balint B."/>
            <person name="Kovacs G.M."/>
            <person name="Kiss B."/>
            <person name="Cseklye J."/>
            <person name="Drula E."/>
            <person name="Henrissat B."/>
            <person name="Nagy I."/>
            <person name="Chovatia M."/>
            <person name="Adam C."/>
            <person name="LaButti K."/>
            <person name="Lipzen A."/>
            <person name="Riley R."/>
            <person name="Grigoriev I.V."/>
            <person name="Nagy L.G."/>
        </authorList>
    </citation>
    <scope>NUCLEOTIDE SEQUENCE [LARGE SCALE GENOMIC DNA]</scope>
    <source>
        <strain evidence="2 3">NL-1724</strain>
    </source>
</reference>
<evidence type="ECO:0000313" key="2">
    <source>
        <dbReference type="EMBL" id="TRM57879.1"/>
    </source>
</evidence>
<dbReference type="EMBL" id="VDMD01000041">
    <property type="protein sequence ID" value="TRM57879.1"/>
    <property type="molecule type" value="Genomic_DNA"/>
</dbReference>
<dbReference type="InterPro" id="IPR040976">
    <property type="entry name" value="Pkinase_fungal"/>
</dbReference>
<dbReference type="SUPFAM" id="SSF56112">
    <property type="entry name" value="Protein kinase-like (PK-like)"/>
    <property type="match status" value="1"/>
</dbReference>
<comment type="caution">
    <text evidence="2">The sequence shown here is derived from an EMBL/GenBank/DDBJ whole genome shotgun (WGS) entry which is preliminary data.</text>
</comment>
<gene>
    <name evidence="2" type="ORF">BD626DRAFT_411343</name>
</gene>
<dbReference type="Proteomes" id="UP000320762">
    <property type="component" value="Unassembled WGS sequence"/>
</dbReference>
<evidence type="ECO:0000259" key="1">
    <source>
        <dbReference type="Pfam" id="PF17667"/>
    </source>
</evidence>
<feature type="domain" description="Fungal-type protein kinase" evidence="1">
    <location>
        <begin position="50"/>
        <end position="168"/>
    </location>
</feature>
<proteinExistence type="predicted"/>
<dbReference type="OrthoDB" id="5569250at2759"/>